<dbReference type="PANTHER" id="PTHR47354">
    <property type="entry name" value="NADH OXIDOREDUCTASE HCR"/>
    <property type="match status" value="1"/>
</dbReference>
<accession>A0A2T0W727</accession>
<dbReference type="Proteomes" id="UP000238205">
    <property type="component" value="Unassembled WGS sequence"/>
</dbReference>
<keyword evidence="3" id="KW-1185">Reference proteome</keyword>
<evidence type="ECO:0000259" key="1">
    <source>
        <dbReference type="PROSITE" id="PS51384"/>
    </source>
</evidence>
<name>A0A2T0W727_9LACT</name>
<dbReference type="AlphaFoldDB" id="A0A2T0W727"/>
<dbReference type="GO" id="GO:0016491">
    <property type="term" value="F:oxidoreductase activity"/>
    <property type="evidence" value="ECO:0007669"/>
    <property type="project" value="InterPro"/>
</dbReference>
<dbReference type="Pfam" id="PF00175">
    <property type="entry name" value="NAD_binding_1"/>
    <property type="match status" value="1"/>
</dbReference>
<protein>
    <submittedName>
        <fullName evidence="2">Ferredoxin-NADP reductase</fullName>
    </submittedName>
</protein>
<dbReference type="SUPFAM" id="SSF52343">
    <property type="entry name" value="Ferredoxin reductase-like, C-terminal NADP-linked domain"/>
    <property type="match status" value="1"/>
</dbReference>
<dbReference type="InterPro" id="IPR039261">
    <property type="entry name" value="FNR_nucleotide-bd"/>
</dbReference>
<evidence type="ECO:0000313" key="2">
    <source>
        <dbReference type="EMBL" id="PRY82502.1"/>
    </source>
</evidence>
<reference evidence="2 3" key="1">
    <citation type="submission" date="2018-03" db="EMBL/GenBank/DDBJ databases">
        <title>Genomic Encyclopedia of Archaeal and Bacterial Type Strains, Phase II (KMG-II): from individual species to whole genera.</title>
        <authorList>
            <person name="Goeker M."/>
        </authorList>
    </citation>
    <scope>NUCLEOTIDE SEQUENCE [LARGE SCALE GENOMIC DNA]</scope>
    <source>
        <strain evidence="2 3">DSM 13175</strain>
    </source>
</reference>
<dbReference type="SUPFAM" id="SSF63380">
    <property type="entry name" value="Riboflavin synthase domain-like"/>
    <property type="match status" value="1"/>
</dbReference>
<dbReference type="PROSITE" id="PS51384">
    <property type="entry name" value="FAD_FR"/>
    <property type="match status" value="1"/>
</dbReference>
<organism evidence="2 3">
    <name type="scientific">Alkalibacterium olivapovliticus</name>
    <dbReference type="NCBI Taxonomy" id="99907"/>
    <lineage>
        <taxon>Bacteria</taxon>
        <taxon>Bacillati</taxon>
        <taxon>Bacillota</taxon>
        <taxon>Bacilli</taxon>
        <taxon>Lactobacillales</taxon>
        <taxon>Carnobacteriaceae</taxon>
        <taxon>Alkalibacterium</taxon>
    </lineage>
</organism>
<dbReference type="InterPro" id="IPR050415">
    <property type="entry name" value="MRET"/>
</dbReference>
<dbReference type="OrthoDB" id="573132at2"/>
<dbReference type="EMBL" id="PVTO01000011">
    <property type="protein sequence ID" value="PRY82502.1"/>
    <property type="molecule type" value="Genomic_DNA"/>
</dbReference>
<dbReference type="InterPro" id="IPR017927">
    <property type="entry name" value="FAD-bd_FR_type"/>
</dbReference>
<dbReference type="Gene3D" id="2.40.30.10">
    <property type="entry name" value="Translation factors"/>
    <property type="match status" value="1"/>
</dbReference>
<dbReference type="Gene3D" id="3.40.50.80">
    <property type="entry name" value="Nucleotide-binding domain of ferredoxin-NADP reductase (FNR) module"/>
    <property type="match status" value="1"/>
</dbReference>
<comment type="caution">
    <text evidence="2">The sequence shown here is derived from an EMBL/GenBank/DDBJ whole genome shotgun (WGS) entry which is preliminary data.</text>
</comment>
<proteinExistence type="predicted"/>
<dbReference type="PRINTS" id="PR00409">
    <property type="entry name" value="PHDIOXRDTASE"/>
</dbReference>
<evidence type="ECO:0000313" key="3">
    <source>
        <dbReference type="Proteomes" id="UP000238205"/>
    </source>
</evidence>
<dbReference type="InterPro" id="IPR017938">
    <property type="entry name" value="Riboflavin_synthase-like_b-brl"/>
</dbReference>
<dbReference type="PANTHER" id="PTHR47354:SF5">
    <property type="entry name" value="PROTEIN RFBI"/>
    <property type="match status" value="1"/>
</dbReference>
<dbReference type="InterPro" id="IPR001433">
    <property type="entry name" value="OxRdtase_FAD/NAD-bd"/>
</dbReference>
<dbReference type="RefSeq" id="WP_106193309.1">
    <property type="nucleotide sequence ID" value="NZ_PVTO01000011.1"/>
</dbReference>
<dbReference type="CDD" id="cd00322">
    <property type="entry name" value="FNR_like"/>
    <property type="match status" value="1"/>
</dbReference>
<feature type="domain" description="FAD-binding FR-type" evidence="1">
    <location>
        <begin position="10"/>
        <end position="112"/>
    </location>
</feature>
<gene>
    <name evidence="2" type="ORF">CLV38_11152</name>
</gene>
<sequence>MKPKDFMGIFKKNTGTVQSIENPFDDLHVIKLDFPKKLHWEAGEHGVFTIPDHKISGKPFRAFSVASVPEEGNMMIATDDNNPTSSFKQALFHLSVGEKVTVRGPFGWFKVQDQTSPIVLISTGIGITPMRALVKKLEHDQTRPIILIYASPTGYLFKDLFNAVAQKNKQFTPIYTKNREDTIRAYTDLARTLQNDAFYYISGKTGTIKNIKKELKSAGIKRARMITDPYFGY</sequence>